<reference evidence="7 8" key="1">
    <citation type="submission" date="2020-02" db="EMBL/GenBank/DDBJ databases">
        <title>Genomic and physiological characterization of two novel Nitrospinaceae genera.</title>
        <authorList>
            <person name="Mueller A.J."/>
            <person name="Jung M.-Y."/>
            <person name="Strachan C.R."/>
            <person name="Herbold C.W."/>
            <person name="Kirkegaard R.H."/>
            <person name="Daims H."/>
        </authorList>
    </citation>
    <scope>NUCLEOTIDE SEQUENCE [LARGE SCALE GENOMIC DNA]</scope>
    <source>
        <strain evidence="7">EB</strain>
    </source>
</reference>
<accession>A0A7T0G1E6</accession>
<dbReference type="PANTHER" id="PTHR43646:SF2">
    <property type="entry name" value="GLYCOSYLTRANSFERASE 2-LIKE DOMAIN-CONTAINING PROTEIN"/>
    <property type="match status" value="1"/>
</dbReference>
<evidence type="ECO:0000313" key="8">
    <source>
        <dbReference type="Proteomes" id="UP000594688"/>
    </source>
</evidence>
<feature type="domain" description="Glycosyltransferase 2-like" evidence="6">
    <location>
        <begin position="4"/>
        <end position="120"/>
    </location>
</feature>
<keyword evidence="3" id="KW-0328">Glycosyltransferase</keyword>
<proteinExistence type="predicted"/>
<protein>
    <submittedName>
        <fullName evidence="7">Glycosyltransferase family 2 protein</fullName>
    </submittedName>
</protein>
<dbReference type="InterPro" id="IPR026461">
    <property type="entry name" value="Trfase_2_rSAM/seldom_assoc"/>
</dbReference>
<evidence type="ECO:0000256" key="2">
    <source>
        <dbReference type="ARBA" id="ARBA00022475"/>
    </source>
</evidence>
<evidence type="ECO:0000256" key="4">
    <source>
        <dbReference type="ARBA" id="ARBA00022679"/>
    </source>
</evidence>
<dbReference type="Gene3D" id="3.90.550.10">
    <property type="entry name" value="Spore Coat Polysaccharide Biosynthesis Protein SpsA, Chain A"/>
    <property type="match status" value="1"/>
</dbReference>
<evidence type="ECO:0000256" key="5">
    <source>
        <dbReference type="ARBA" id="ARBA00023136"/>
    </source>
</evidence>
<dbReference type="InterPro" id="IPR001173">
    <property type="entry name" value="Glyco_trans_2-like"/>
</dbReference>
<dbReference type="PANTHER" id="PTHR43646">
    <property type="entry name" value="GLYCOSYLTRANSFERASE"/>
    <property type="match status" value="1"/>
</dbReference>
<dbReference type="GO" id="GO:0005886">
    <property type="term" value="C:plasma membrane"/>
    <property type="evidence" value="ECO:0007669"/>
    <property type="project" value="UniProtKB-SubCell"/>
</dbReference>
<dbReference type="GO" id="GO:0016757">
    <property type="term" value="F:glycosyltransferase activity"/>
    <property type="evidence" value="ECO:0007669"/>
    <property type="project" value="UniProtKB-KW"/>
</dbReference>
<dbReference type="Pfam" id="PF00535">
    <property type="entry name" value="Glycos_transf_2"/>
    <property type="match status" value="1"/>
</dbReference>
<dbReference type="CDD" id="cd02522">
    <property type="entry name" value="GT_2_like_a"/>
    <property type="match status" value="1"/>
</dbReference>
<dbReference type="InterPro" id="IPR029044">
    <property type="entry name" value="Nucleotide-diphossugar_trans"/>
</dbReference>
<dbReference type="SUPFAM" id="SSF53448">
    <property type="entry name" value="Nucleotide-diphospho-sugar transferases"/>
    <property type="match status" value="1"/>
</dbReference>
<keyword evidence="5" id="KW-0472">Membrane</keyword>
<dbReference type="NCBIfam" id="TIGR04283">
    <property type="entry name" value="glyco_like_mftF"/>
    <property type="match status" value="1"/>
</dbReference>
<keyword evidence="2" id="KW-1003">Cell membrane</keyword>
<sequence length="225" mass="25193">MKVSVIIPTLNEESSLSSTLDHLVSLEPDEIIISDGGSTDNTRKIAHRYPIHWVEGPPGRGCQMNSGAQKAQGDILLFLHADTILDRAGYCKMKSIMSEGTLVGGAYSLNISSPQKSLRLISHFANFRARTFNMAYGDQAIFVTVETFNKLNGFQPLPICEDLDFYKRLKSQGKVSILRHKANTSSRRWDYDGVFFCTLRNTLIAGAFLLGCSPRILSRWYPSRR</sequence>
<gene>
    <name evidence="7" type="ORF">G3M70_13680</name>
</gene>
<dbReference type="KEGG" id="nli:G3M70_13680"/>
<dbReference type="AlphaFoldDB" id="A0A7T0G1E6"/>
<evidence type="ECO:0000313" key="7">
    <source>
        <dbReference type="EMBL" id="QPJ62868.1"/>
    </source>
</evidence>
<evidence type="ECO:0000256" key="3">
    <source>
        <dbReference type="ARBA" id="ARBA00022676"/>
    </source>
</evidence>
<name>A0A7T0G1E6_9BACT</name>
<keyword evidence="4 7" id="KW-0808">Transferase</keyword>
<comment type="subcellular location">
    <subcellularLocation>
        <location evidence="1">Cell membrane</location>
    </subcellularLocation>
</comment>
<evidence type="ECO:0000259" key="6">
    <source>
        <dbReference type="Pfam" id="PF00535"/>
    </source>
</evidence>
<organism evidence="7 8">
    <name type="scientific">Candidatus Nitronauta litoralis</name>
    <dbReference type="NCBI Taxonomy" id="2705533"/>
    <lineage>
        <taxon>Bacteria</taxon>
        <taxon>Pseudomonadati</taxon>
        <taxon>Nitrospinota/Tectimicrobiota group</taxon>
        <taxon>Nitrospinota</taxon>
        <taxon>Nitrospinia</taxon>
        <taxon>Nitrospinales</taxon>
        <taxon>Nitrospinaceae</taxon>
        <taxon>Candidatus Nitronauta</taxon>
    </lineage>
</organism>
<dbReference type="EMBL" id="CP048685">
    <property type="protein sequence ID" value="QPJ62868.1"/>
    <property type="molecule type" value="Genomic_DNA"/>
</dbReference>
<evidence type="ECO:0000256" key="1">
    <source>
        <dbReference type="ARBA" id="ARBA00004236"/>
    </source>
</evidence>
<dbReference type="Proteomes" id="UP000594688">
    <property type="component" value="Chromosome"/>
</dbReference>